<accession>A0A167K1N5</accession>
<reference evidence="1 2" key="1">
    <citation type="journal article" date="2016" name="Mol. Biol. Evol.">
        <title>Comparative Genomics of Early-Diverging Mushroom-Forming Fungi Provides Insights into the Origins of Lignocellulose Decay Capabilities.</title>
        <authorList>
            <person name="Nagy L.G."/>
            <person name="Riley R."/>
            <person name="Tritt A."/>
            <person name="Adam C."/>
            <person name="Daum C."/>
            <person name="Floudas D."/>
            <person name="Sun H."/>
            <person name="Yadav J.S."/>
            <person name="Pangilinan J."/>
            <person name="Larsson K.H."/>
            <person name="Matsuura K."/>
            <person name="Barry K."/>
            <person name="Labutti K."/>
            <person name="Kuo R."/>
            <person name="Ohm R.A."/>
            <person name="Bhattacharya S.S."/>
            <person name="Shirouzu T."/>
            <person name="Yoshinaga Y."/>
            <person name="Martin F.M."/>
            <person name="Grigoriev I.V."/>
            <person name="Hibbett D.S."/>
        </authorList>
    </citation>
    <scope>NUCLEOTIDE SEQUENCE [LARGE SCALE GENOMIC DNA]</scope>
    <source>
        <strain evidence="1 2">TUFC12733</strain>
    </source>
</reference>
<dbReference type="EMBL" id="KV417296">
    <property type="protein sequence ID" value="KZO94161.1"/>
    <property type="molecule type" value="Genomic_DNA"/>
</dbReference>
<dbReference type="AlphaFoldDB" id="A0A167K1N5"/>
<dbReference type="Proteomes" id="UP000076738">
    <property type="component" value="Unassembled WGS sequence"/>
</dbReference>
<organism evidence="1 2">
    <name type="scientific">Calocera viscosa (strain TUFC12733)</name>
    <dbReference type="NCBI Taxonomy" id="1330018"/>
    <lineage>
        <taxon>Eukaryota</taxon>
        <taxon>Fungi</taxon>
        <taxon>Dikarya</taxon>
        <taxon>Basidiomycota</taxon>
        <taxon>Agaricomycotina</taxon>
        <taxon>Dacrymycetes</taxon>
        <taxon>Dacrymycetales</taxon>
        <taxon>Dacrymycetaceae</taxon>
        <taxon>Calocera</taxon>
    </lineage>
</organism>
<evidence type="ECO:0000313" key="2">
    <source>
        <dbReference type="Proteomes" id="UP000076738"/>
    </source>
</evidence>
<name>A0A167K1N5_CALVF</name>
<sequence length="158" mass="17384">MDDDALYLRVFNAVRGTNAYEFCFQKADARSAFRSELIIRSNKPTWICGSATRGSDHQTGGVLVFLKIAVLGGAWPDVFLQCNNDFAAMVQTEPWKYTTSRTAAERLLDILYDQGMVGARGDILAAEALAQAMARHRPPPYPLAPADIVQSVNFKVVA</sequence>
<evidence type="ECO:0000313" key="1">
    <source>
        <dbReference type="EMBL" id="KZO94161.1"/>
    </source>
</evidence>
<proteinExistence type="predicted"/>
<keyword evidence="2" id="KW-1185">Reference proteome</keyword>
<protein>
    <submittedName>
        <fullName evidence="1">Uncharacterized protein</fullName>
    </submittedName>
</protein>
<gene>
    <name evidence="1" type="ORF">CALVIDRAFT_539208</name>
</gene>